<comment type="caution">
    <text evidence="1">The sequence shown here is derived from an EMBL/GenBank/DDBJ whole genome shotgun (WGS) entry which is preliminary data.</text>
</comment>
<evidence type="ECO:0000313" key="1">
    <source>
        <dbReference type="EMBL" id="TWT62551.1"/>
    </source>
</evidence>
<gene>
    <name evidence="1" type="ORF">Pan54_32940</name>
</gene>
<accession>A0A5C5XJK3</accession>
<name>A0A5C5XJK3_9PLAN</name>
<evidence type="ECO:0000313" key="2">
    <source>
        <dbReference type="Proteomes" id="UP000316095"/>
    </source>
</evidence>
<proteinExistence type="predicted"/>
<dbReference type="InterPro" id="IPR007495">
    <property type="entry name" value="NqrM"/>
</dbReference>
<dbReference type="RefSeq" id="WP_146504395.1">
    <property type="nucleotide sequence ID" value="NZ_SJPG01000001.1"/>
</dbReference>
<reference evidence="1 2" key="1">
    <citation type="submission" date="2019-02" db="EMBL/GenBank/DDBJ databases">
        <title>Deep-cultivation of Planctomycetes and their phenomic and genomic characterization uncovers novel biology.</title>
        <authorList>
            <person name="Wiegand S."/>
            <person name="Jogler M."/>
            <person name="Boedeker C."/>
            <person name="Pinto D."/>
            <person name="Vollmers J."/>
            <person name="Rivas-Marin E."/>
            <person name="Kohn T."/>
            <person name="Peeters S.H."/>
            <person name="Heuer A."/>
            <person name="Rast P."/>
            <person name="Oberbeckmann S."/>
            <person name="Bunk B."/>
            <person name="Jeske O."/>
            <person name="Meyerdierks A."/>
            <person name="Storesund J.E."/>
            <person name="Kallscheuer N."/>
            <person name="Luecker S."/>
            <person name="Lage O.M."/>
            <person name="Pohl T."/>
            <person name="Merkel B.J."/>
            <person name="Hornburger P."/>
            <person name="Mueller R.-W."/>
            <person name="Bruemmer F."/>
            <person name="Labrenz M."/>
            <person name="Spormann A.M."/>
            <person name="Op Den Camp H."/>
            <person name="Overmann J."/>
            <person name="Amann R."/>
            <person name="Jetten M.S.M."/>
            <person name="Mascher T."/>
            <person name="Medema M.H."/>
            <person name="Devos D.P."/>
            <person name="Kaster A.-K."/>
            <person name="Ovreas L."/>
            <person name="Rohde M."/>
            <person name="Galperin M.Y."/>
            <person name="Jogler C."/>
        </authorList>
    </citation>
    <scope>NUCLEOTIDE SEQUENCE [LARGE SCALE GENOMIC DNA]</scope>
    <source>
        <strain evidence="1 2">Pan54</strain>
    </source>
</reference>
<dbReference type="AlphaFoldDB" id="A0A5C5XJK3"/>
<organism evidence="1 2">
    <name type="scientific">Rubinisphaera italica</name>
    <dbReference type="NCBI Taxonomy" id="2527969"/>
    <lineage>
        <taxon>Bacteria</taxon>
        <taxon>Pseudomonadati</taxon>
        <taxon>Planctomycetota</taxon>
        <taxon>Planctomycetia</taxon>
        <taxon>Planctomycetales</taxon>
        <taxon>Planctomycetaceae</taxon>
        <taxon>Rubinisphaera</taxon>
    </lineage>
</organism>
<dbReference type="EMBL" id="SJPG01000001">
    <property type="protein sequence ID" value="TWT62551.1"/>
    <property type="molecule type" value="Genomic_DNA"/>
</dbReference>
<dbReference type="OrthoDB" id="5296227at2"/>
<keyword evidence="2" id="KW-1185">Reference proteome</keyword>
<evidence type="ECO:0008006" key="3">
    <source>
        <dbReference type="Google" id="ProtNLM"/>
    </source>
</evidence>
<sequence>MATFIVALIVFAAAIGGMAAGVVFSNRCLRGSCGGLSNMPDGANQSVCNTCAPHTPAPEKETVSSASET</sequence>
<protein>
    <recommendedName>
        <fullName evidence="3">(Na+)-NQR maturation NqrM</fullName>
    </recommendedName>
</protein>
<dbReference type="Pfam" id="PF04400">
    <property type="entry name" value="NqrM"/>
    <property type="match status" value="1"/>
</dbReference>
<dbReference type="Proteomes" id="UP000316095">
    <property type="component" value="Unassembled WGS sequence"/>
</dbReference>